<dbReference type="HOGENOM" id="CLU_000288_135_1_11"/>
<dbReference type="PROSITE" id="PS50011">
    <property type="entry name" value="PROTEIN_KINASE_DOM"/>
    <property type="match status" value="1"/>
</dbReference>
<dbReference type="InterPro" id="IPR017441">
    <property type="entry name" value="Protein_kinase_ATP_BS"/>
</dbReference>
<evidence type="ECO:0000256" key="1">
    <source>
        <dbReference type="ARBA" id="ARBA00022679"/>
    </source>
</evidence>
<dbReference type="RefSeq" id="WP_009716238.1">
    <property type="nucleotide sequence ID" value="NZ_GG657754.1"/>
</dbReference>
<protein>
    <submittedName>
        <fullName evidence="9">Serine/threonine-protein kinase AfsK</fullName>
    </submittedName>
</protein>
<dbReference type="PANTHER" id="PTHR43289:SF34">
    <property type="entry name" value="SERINE_THREONINE-PROTEIN KINASE YBDM-RELATED"/>
    <property type="match status" value="1"/>
</dbReference>
<feature type="transmembrane region" description="Helical" evidence="7">
    <location>
        <begin position="561"/>
        <end position="579"/>
    </location>
</feature>
<dbReference type="STRING" id="457427.SSOG_04144"/>
<dbReference type="InterPro" id="IPR011009">
    <property type="entry name" value="Kinase-like_dom_sf"/>
</dbReference>
<feature type="transmembrane region" description="Helical" evidence="7">
    <location>
        <begin position="477"/>
        <end position="497"/>
    </location>
</feature>
<dbReference type="InterPro" id="IPR000719">
    <property type="entry name" value="Prot_kinase_dom"/>
</dbReference>
<evidence type="ECO:0000256" key="4">
    <source>
        <dbReference type="ARBA" id="ARBA00022840"/>
    </source>
</evidence>
<evidence type="ECO:0000256" key="2">
    <source>
        <dbReference type="ARBA" id="ARBA00022741"/>
    </source>
</evidence>
<dbReference type="Pfam" id="PF14219">
    <property type="entry name" value="DUF4328"/>
    <property type="match status" value="1"/>
</dbReference>
<keyword evidence="10" id="KW-1185">Reference proteome</keyword>
<dbReference type="PANTHER" id="PTHR43289">
    <property type="entry name" value="MITOGEN-ACTIVATED PROTEIN KINASE KINASE KINASE 20-RELATED"/>
    <property type="match status" value="1"/>
</dbReference>
<dbReference type="EMBL" id="GG657754">
    <property type="protein sequence ID" value="EFL24430.1"/>
    <property type="molecule type" value="Genomic_DNA"/>
</dbReference>
<dbReference type="OrthoDB" id="9762169at2"/>
<dbReference type="PROSITE" id="PS00107">
    <property type="entry name" value="PROTEIN_KINASE_ATP"/>
    <property type="match status" value="1"/>
</dbReference>
<gene>
    <name evidence="9" type="ORF">SSOG_04144</name>
</gene>
<feature type="transmembrane region" description="Helical" evidence="7">
    <location>
        <begin position="518"/>
        <end position="541"/>
    </location>
</feature>
<keyword evidence="7" id="KW-0472">Membrane</keyword>
<feature type="domain" description="Protein kinase" evidence="8">
    <location>
        <begin position="15"/>
        <end position="283"/>
    </location>
</feature>
<evidence type="ECO:0000256" key="7">
    <source>
        <dbReference type="SAM" id="Phobius"/>
    </source>
</evidence>
<feature type="binding site" evidence="5">
    <location>
        <position position="43"/>
    </location>
    <ligand>
        <name>ATP</name>
        <dbReference type="ChEBI" id="CHEBI:30616"/>
    </ligand>
</feature>
<accession>D9WVS1</accession>
<dbReference type="AlphaFoldDB" id="D9WVS1"/>
<keyword evidence="2 5" id="KW-0547">Nucleotide-binding</keyword>
<evidence type="ECO:0000256" key="5">
    <source>
        <dbReference type="PROSITE-ProRule" id="PRU10141"/>
    </source>
</evidence>
<dbReference type="PROSITE" id="PS00108">
    <property type="entry name" value="PROTEIN_KINASE_ST"/>
    <property type="match status" value="1"/>
</dbReference>
<dbReference type="InterPro" id="IPR025565">
    <property type="entry name" value="DUF4328"/>
</dbReference>
<evidence type="ECO:0000259" key="8">
    <source>
        <dbReference type="PROSITE" id="PS50011"/>
    </source>
</evidence>
<dbReference type="InterPro" id="IPR008271">
    <property type="entry name" value="Ser/Thr_kinase_AS"/>
</dbReference>
<feature type="region of interest" description="Disordered" evidence="6">
    <location>
        <begin position="586"/>
        <end position="607"/>
    </location>
</feature>
<evidence type="ECO:0000313" key="10">
    <source>
        <dbReference type="Proteomes" id="UP000003963"/>
    </source>
</evidence>
<dbReference type="Gene3D" id="1.10.510.10">
    <property type="entry name" value="Transferase(Phosphotransferase) domain 1"/>
    <property type="match status" value="1"/>
</dbReference>
<reference evidence="9 10" key="1">
    <citation type="submission" date="2009-02" db="EMBL/GenBank/DDBJ databases">
        <title>Annotation of Streptomyces hygroscopicus strain ATCC 53653.</title>
        <authorList>
            <consortium name="The Broad Institute Genome Sequencing Platform"/>
            <consortium name="Broad Institute Microbial Sequencing Center"/>
            <person name="Fischbach M."/>
            <person name="Godfrey P."/>
            <person name="Ward D."/>
            <person name="Young S."/>
            <person name="Zeng Q."/>
            <person name="Koehrsen M."/>
            <person name="Alvarado L."/>
            <person name="Berlin A.M."/>
            <person name="Bochicchio J."/>
            <person name="Borenstein D."/>
            <person name="Chapman S.B."/>
            <person name="Chen Z."/>
            <person name="Engels R."/>
            <person name="Freedman E."/>
            <person name="Gellesch M."/>
            <person name="Goldberg J."/>
            <person name="Griggs A."/>
            <person name="Gujja S."/>
            <person name="Heilman E.R."/>
            <person name="Heiman D.I."/>
            <person name="Hepburn T.A."/>
            <person name="Howarth C."/>
            <person name="Jen D."/>
            <person name="Larson L."/>
            <person name="Lewis B."/>
            <person name="Mehta T."/>
            <person name="Park D."/>
            <person name="Pearson M."/>
            <person name="Richards J."/>
            <person name="Roberts A."/>
            <person name="Saif S."/>
            <person name="Shea T.D."/>
            <person name="Shenoy N."/>
            <person name="Sisk P."/>
            <person name="Stolte C."/>
            <person name="Sykes S.N."/>
            <person name="Thomson T."/>
            <person name="Walk T."/>
            <person name="White J."/>
            <person name="Yandava C."/>
            <person name="Straight P."/>
            <person name="Clardy J."/>
            <person name="Hung D."/>
            <person name="Kolter R."/>
            <person name="Mekalanos J."/>
            <person name="Walker S."/>
            <person name="Walsh C.T."/>
            <person name="Wieland-Brown L.C."/>
            <person name="Haas B."/>
            <person name="Nusbaum C."/>
            <person name="Birren B."/>
        </authorList>
    </citation>
    <scope>NUCLEOTIDE SEQUENCE [LARGE SCALE GENOMIC DNA]</scope>
    <source>
        <strain evidence="9 10">ATCC 53653</strain>
    </source>
</reference>
<keyword evidence="7" id="KW-1133">Transmembrane helix</keyword>
<evidence type="ECO:0000256" key="3">
    <source>
        <dbReference type="ARBA" id="ARBA00022777"/>
    </source>
</evidence>
<organism evidence="9 10">
    <name type="scientific">Streptomyces himastatinicus ATCC 53653</name>
    <dbReference type="NCBI Taxonomy" id="457427"/>
    <lineage>
        <taxon>Bacteria</taxon>
        <taxon>Bacillati</taxon>
        <taxon>Actinomycetota</taxon>
        <taxon>Actinomycetes</taxon>
        <taxon>Kitasatosporales</taxon>
        <taxon>Streptomycetaceae</taxon>
        <taxon>Streptomyces</taxon>
        <taxon>Streptomyces violaceusniger group</taxon>
    </lineage>
</organism>
<keyword evidence="7" id="KW-0812">Transmembrane</keyword>
<keyword evidence="3 9" id="KW-0418">Kinase</keyword>
<feature type="transmembrane region" description="Helical" evidence="7">
    <location>
        <begin position="440"/>
        <end position="457"/>
    </location>
</feature>
<keyword evidence="4 5" id="KW-0067">ATP-binding</keyword>
<feature type="transmembrane region" description="Helical" evidence="7">
    <location>
        <begin position="385"/>
        <end position="407"/>
    </location>
</feature>
<feature type="compositionally biased region" description="Low complexity" evidence="6">
    <location>
        <begin position="318"/>
        <end position="344"/>
    </location>
</feature>
<feature type="compositionally biased region" description="Low complexity" evidence="6">
    <location>
        <begin position="588"/>
        <end position="607"/>
    </location>
</feature>
<feature type="region of interest" description="Disordered" evidence="6">
    <location>
        <begin position="305"/>
        <end position="344"/>
    </location>
</feature>
<dbReference type="Gene3D" id="3.30.200.20">
    <property type="entry name" value="Phosphorylase Kinase, domain 1"/>
    <property type="match status" value="1"/>
</dbReference>
<evidence type="ECO:0000256" key="6">
    <source>
        <dbReference type="SAM" id="MobiDB-lite"/>
    </source>
</evidence>
<sequence length="607" mass="63877">MENLGAQDPRWIGEYQLLGRLGEGGMGKVYLARSSRGRTVAVKLVQTELARQPDFRGRFKREVEAARRVGGQWTAPVLDADTEAAVPWVATGYIGGPSLHEVVADDFGALPEQSVRVLAHGLSLALRDIHGAGLIHRDFKPSNILITIDGPRVIDFGIARALDAVGGGNSNLTVTGAVVGSPGFMSPEQVRGETVTVASDVFCLGSVLAFAATGRQPFGRVDSGIHALMYRIAQEEPDLEGLPEGLLGLVTACLSKDPAQRPSVPDLIAYTEAAAPDPAEPWLPGGLLARLGRDALQLLEAENPHQQVTAPAPTPPQSAYANPSAGAGAAASGPSTPHPPSAYGAPSAPAAYGYPVGGAWPQQGGGYQPPAGPPDQGRKVRSVRALGNSLVAVFVVWMLLTISDLYLRMSQFGALRDLAEDEGSAAAVDRRAEAVASLDGALGMCVVALVILWLVWFRRTYVNATALSPGRLRFGSGYAVGAWFIPIALLWIPKQIANDIWTASARPGPGRVPRAALHWWWAAFVLMCFSAPSAGLLEVAAEGSRSLDERVGVAGHIADDGVSLLASVLAITVVVKLTGMQERRRAAQRQQQQQPPVPAGVFGPPAV</sequence>
<name>D9WVS1_9ACTN</name>
<proteinExistence type="predicted"/>
<dbReference type="SUPFAM" id="SSF56112">
    <property type="entry name" value="Protein kinase-like (PK-like)"/>
    <property type="match status" value="1"/>
</dbReference>
<dbReference type="GO" id="GO:0005524">
    <property type="term" value="F:ATP binding"/>
    <property type="evidence" value="ECO:0007669"/>
    <property type="project" value="UniProtKB-UniRule"/>
</dbReference>
<keyword evidence="1" id="KW-0808">Transferase</keyword>
<evidence type="ECO:0000313" key="9">
    <source>
        <dbReference type="EMBL" id="EFL24430.1"/>
    </source>
</evidence>
<dbReference type="Proteomes" id="UP000003963">
    <property type="component" value="Unassembled WGS sequence"/>
</dbReference>
<dbReference type="GO" id="GO:0004674">
    <property type="term" value="F:protein serine/threonine kinase activity"/>
    <property type="evidence" value="ECO:0007669"/>
    <property type="project" value="TreeGrafter"/>
</dbReference>
<dbReference type="Pfam" id="PF00069">
    <property type="entry name" value="Pkinase"/>
    <property type="match status" value="1"/>
</dbReference>
<dbReference type="CDD" id="cd14014">
    <property type="entry name" value="STKc_PknB_like"/>
    <property type="match status" value="1"/>
</dbReference>